<evidence type="ECO:0000313" key="3">
    <source>
        <dbReference type="EMBL" id="KAK0430624.1"/>
    </source>
</evidence>
<keyword evidence="1" id="KW-1133">Transmembrane helix</keyword>
<keyword evidence="1" id="KW-0472">Membrane</keyword>
<organism evidence="3 4">
    <name type="scientific">Armillaria borealis</name>
    <dbReference type="NCBI Taxonomy" id="47425"/>
    <lineage>
        <taxon>Eukaryota</taxon>
        <taxon>Fungi</taxon>
        <taxon>Dikarya</taxon>
        <taxon>Basidiomycota</taxon>
        <taxon>Agaricomycotina</taxon>
        <taxon>Agaricomycetes</taxon>
        <taxon>Agaricomycetidae</taxon>
        <taxon>Agaricales</taxon>
        <taxon>Marasmiineae</taxon>
        <taxon>Physalacriaceae</taxon>
        <taxon>Armillaria</taxon>
    </lineage>
</organism>
<feature type="domain" description="DUF6535" evidence="2">
    <location>
        <begin position="1"/>
        <end position="70"/>
    </location>
</feature>
<comment type="caution">
    <text evidence="3">The sequence shown here is derived from an EMBL/GenBank/DDBJ whole genome shotgun (WGS) entry which is preliminary data.</text>
</comment>
<dbReference type="Proteomes" id="UP001175226">
    <property type="component" value="Unassembled WGS sequence"/>
</dbReference>
<sequence length="72" mass="7980">LIVLYQWLSEDPIEALLTRISSQLDPATNSSSMNAPCTPSSSNVIINVAWFSSLIFTLTAVLMAILIKQWRV</sequence>
<evidence type="ECO:0000259" key="2">
    <source>
        <dbReference type="Pfam" id="PF20153"/>
    </source>
</evidence>
<dbReference type="InterPro" id="IPR045338">
    <property type="entry name" value="DUF6535"/>
</dbReference>
<protein>
    <recommendedName>
        <fullName evidence="2">DUF6535 domain-containing protein</fullName>
    </recommendedName>
</protein>
<name>A0AA39MEC1_9AGAR</name>
<accession>A0AA39MEC1</accession>
<evidence type="ECO:0000313" key="4">
    <source>
        <dbReference type="Proteomes" id="UP001175226"/>
    </source>
</evidence>
<dbReference type="EMBL" id="JAUEPT010000139">
    <property type="protein sequence ID" value="KAK0430624.1"/>
    <property type="molecule type" value="Genomic_DNA"/>
</dbReference>
<keyword evidence="1" id="KW-0812">Transmembrane</keyword>
<proteinExistence type="predicted"/>
<keyword evidence="4" id="KW-1185">Reference proteome</keyword>
<feature type="transmembrane region" description="Helical" evidence="1">
    <location>
        <begin position="44"/>
        <end position="67"/>
    </location>
</feature>
<dbReference type="Pfam" id="PF20153">
    <property type="entry name" value="DUF6535"/>
    <property type="match status" value="1"/>
</dbReference>
<reference evidence="3" key="1">
    <citation type="submission" date="2023-06" db="EMBL/GenBank/DDBJ databases">
        <authorList>
            <consortium name="Lawrence Berkeley National Laboratory"/>
            <person name="Ahrendt S."/>
            <person name="Sahu N."/>
            <person name="Indic B."/>
            <person name="Wong-Bajracharya J."/>
            <person name="Merenyi Z."/>
            <person name="Ke H.-M."/>
            <person name="Monk M."/>
            <person name="Kocsube S."/>
            <person name="Drula E."/>
            <person name="Lipzen A."/>
            <person name="Balint B."/>
            <person name="Henrissat B."/>
            <person name="Andreopoulos B."/>
            <person name="Martin F.M."/>
            <person name="Harder C.B."/>
            <person name="Rigling D."/>
            <person name="Ford K.L."/>
            <person name="Foster G.D."/>
            <person name="Pangilinan J."/>
            <person name="Papanicolaou A."/>
            <person name="Barry K."/>
            <person name="LaButti K."/>
            <person name="Viragh M."/>
            <person name="Koriabine M."/>
            <person name="Yan M."/>
            <person name="Riley R."/>
            <person name="Champramary S."/>
            <person name="Plett K.L."/>
            <person name="Tsai I.J."/>
            <person name="Slot J."/>
            <person name="Sipos G."/>
            <person name="Plett J."/>
            <person name="Nagy L.G."/>
            <person name="Grigoriev I.V."/>
        </authorList>
    </citation>
    <scope>NUCLEOTIDE SEQUENCE</scope>
    <source>
        <strain evidence="3">FPL87.14</strain>
    </source>
</reference>
<feature type="non-terminal residue" evidence="3">
    <location>
        <position position="1"/>
    </location>
</feature>
<gene>
    <name evidence="3" type="ORF">EV421DRAFT_1721338</name>
</gene>
<evidence type="ECO:0000256" key="1">
    <source>
        <dbReference type="SAM" id="Phobius"/>
    </source>
</evidence>
<dbReference type="AlphaFoldDB" id="A0AA39MEC1"/>